<dbReference type="Proteomes" id="UP000176682">
    <property type="component" value="Unassembled WGS sequence"/>
</dbReference>
<reference evidence="2 3" key="1">
    <citation type="journal article" date="2016" name="Nat. Commun.">
        <title>Thousands of microbial genomes shed light on interconnected biogeochemical processes in an aquifer system.</title>
        <authorList>
            <person name="Anantharaman K."/>
            <person name="Brown C.T."/>
            <person name="Hug L.A."/>
            <person name="Sharon I."/>
            <person name="Castelle C.J."/>
            <person name="Probst A.J."/>
            <person name="Thomas B.C."/>
            <person name="Singh A."/>
            <person name="Wilkins M.J."/>
            <person name="Karaoz U."/>
            <person name="Brodie E.L."/>
            <person name="Williams K.H."/>
            <person name="Hubbard S.S."/>
            <person name="Banfield J.F."/>
        </authorList>
    </citation>
    <scope>NUCLEOTIDE SEQUENCE [LARGE SCALE GENOMIC DNA]</scope>
</reference>
<dbReference type="AlphaFoldDB" id="A0A1F5FGY5"/>
<dbReference type="PANTHER" id="PTHR45947:SF3">
    <property type="entry name" value="SULFOQUINOVOSYL TRANSFERASE SQD2"/>
    <property type="match status" value="1"/>
</dbReference>
<dbReference type="SUPFAM" id="SSF53756">
    <property type="entry name" value="UDP-Glycosyltransferase/glycogen phosphorylase"/>
    <property type="match status" value="1"/>
</dbReference>
<proteinExistence type="predicted"/>
<accession>A0A1F5FGY5</accession>
<evidence type="ECO:0000259" key="1">
    <source>
        <dbReference type="Pfam" id="PF00534"/>
    </source>
</evidence>
<gene>
    <name evidence="2" type="ORF">A2368_04510</name>
</gene>
<protein>
    <recommendedName>
        <fullName evidence="1">Glycosyl transferase family 1 domain-containing protein</fullName>
    </recommendedName>
</protein>
<evidence type="ECO:0000313" key="2">
    <source>
        <dbReference type="EMBL" id="OGD78919.1"/>
    </source>
</evidence>
<feature type="domain" description="Glycosyl transferase family 1" evidence="1">
    <location>
        <begin position="191"/>
        <end position="344"/>
    </location>
</feature>
<comment type="caution">
    <text evidence="2">The sequence shown here is derived from an EMBL/GenBank/DDBJ whole genome shotgun (WGS) entry which is preliminary data.</text>
</comment>
<dbReference type="EMBL" id="MFAM01000031">
    <property type="protein sequence ID" value="OGD78919.1"/>
    <property type="molecule type" value="Genomic_DNA"/>
</dbReference>
<dbReference type="GO" id="GO:0016757">
    <property type="term" value="F:glycosyltransferase activity"/>
    <property type="evidence" value="ECO:0007669"/>
    <property type="project" value="InterPro"/>
</dbReference>
<name>A0A1F5FGY5_9BACT</name>
<dbReference type="InterPro" id="IPR050194">
    <property type="entry name" value="Glycosyltransferase_grp1"/>
</dbReference>
<dbReference type="Pfam" id="PF00534">
    <property type="entry name" value="Glycos_transf_1"/>
    <property type="match status" value="1"/>
</dbReference>
<dbReference type="Gene3D" id="3.40.50.2000">
    <property type="entry name" value="Glycogen Phosphorylase B"/>
    <property type="match status" value="1"/>
</dbReference>
<dbReference type="InterPro" id="IPR001296">
    <property type="entry name" value="Glyco_trans_1"/>
</dbReference>
<organism evidence="2 3">
    <name type="scientific">Candidatus Collierbacteria bacterium RIFOXYB1_FULL_49_13</name>
    <dbReference type="NCBI Taxonomy" id="1817728"/>
    <lineage>
        <taxon>Bacteria</taxon>
        <taxon>Candidatus Collieribacteriota</taxon>
    </lineage>
</organism>
<dbReference type="PANTHER" id="PTHR45947">
    <property type="entry name" value="SULFOQUINOVOSYL TRANSFERASE SQD2"/>
    <property type="match status" value="1"/>
</dbReference>
<evidence type="ECO:0000313" key="3">
    <source>
        <dbReference type="Proteomes" id="UP000176682"/>
    </source>
</evidence>
<sequence>MTRIALVYDRVNKIGGAERLLLALHQIYPRAPLYTLVYNKKSAGWAKVFRVRTTFLNHFPFLRTNHELLAPVAGLAFETLDFSCFQLVISLTSSDAKAVITPPGTFHLCYCLTPTRYLWSGAKRYTRYPVLGIFLKLLINSLRRLDLHQSRRPDAYIAISKEVAHRIKRYYRQSAPVVYPPIDDKFLQSPPASSTKQDYFLVVSRLVPYKRVDLAIKACLKKNLPLVIIGTGSQTDSLKKISQAKPGLITFLGQVNDQELITHYHQARALIFPQHEDFGLTPLESQACGTPVIAYGRGGALETIIDQKTGLFFDHQTTASLCHTLDRFAKLKFNSADCRRQAKKFTQDSFRRHFSATLSTQKKNYVTNQYIT</sequence>